<dbReference type="Pfam" id="PF13343">
    <property type="entry name" value="SBP_bac_6"/>
    <property type="match status" value="1"/>
</dbReference>
<dbReference type="PANTHER" id="PTHR30006">
    <property type="entry name" value="THIAMINE-BINDING PERIPLASMIC PROTEIN-RELATED"/>
    <property type="match status" value="1"/>
</dbReference>
<accession>A0AAE3VKF6</accession>
<keyword evidence="2 4" id="KW-0732">Signal</keyword>
<evidence type="ECO:0000313" key="6">
    <source>
        <dbReference type="Proteomes" id="UP001229244"/>
    </source>
</evidence>
<organism evidence="5 6">
    <name type="scientific">Amorphus orientalis</name>
    <dbReference type="NCBI Taxonomy" id="649198"/>
    <lineage>
        <taxon>Bacteria</taxon>
        <taxon>Pseudomonadati</taxon>
        <taxon>Pseudomonadota</taxon>
        <taxon>Alphaproteobacteria</taxon>
        <taxon>Hyphomicrobiales</taxon>
        <taxon>Amorphaceae</taxon>
        <taxon>Amorphus</taxon>
    </lineage>
</organism>
<evidence type="ECO:0000256" key="2">
    <source>
        <dbReference type="ARBA" id="ARBA00022729"/>
    </source>
</evidence>
<dbReference type="PIRSF" id="PIRSF002825">
    <property type="entry name" value="CfbpA"/>
    <property type="match status" value="1"/>
</dbReference>
<evidence type="ECO:0000256" key="4">
    <source>
        <dbReference type="SAM" id="SignalP"/>
    </source>
</evidence>
<name>A0AAE3VKF6_9HYPH</name>
<feature type="chain" id="PRO_5041926155" evidence="4">
    <location>
        <begin position="24"/>
        <end position="340"/>
    </location>
</feature>
<reference evidence="5" key="1">
    <citation type="submission" date="2023-07" db="EMBL/GenBank/DDBJ databases">
        <title>Genomic Encyclopedia of Type Strains, Phase IV (KMG-IV): sequencing the most valuable type-strain genomes for metagenomic binning, comparative biology and taxonomic classification.</title>
        <authorList>
            <person name="Goeker M."/>
        </authorList>
    </citation>
    <scope>NUCLEOTIDE SEQUENCE</scope>
    <source>
        <strain evidence="5">DSM 21202</strain>
    </source>
</reference>
<keyword evidence="3" id="KW-0408">Iron</keyword>
<sequence length="340" mass="36870">MLGSTLRLTVAAAIVASIPAAAAAQGEVNIYSSRHYDNDEQLYSGFEEATGIKVNRIEDSADVLIERMKSEGRNSPADVFIATDAGRLWRAEEAGLLQPAHSELIAERVPEHFRHPDGLWTGYSKRARIIFYDKDGVEDVPETYQDLADPKYEGMVCTRSSSNIYMLSLLASIIENEGEDAAEEWAQGVWNNRARDPQGGDTDQLRGIVSGECDIVLANHYYFVRGVAGDVSGLTGSTDEIGVVFPNQDTTGTHVNISGAGMAVNAPHPDNALAFLEYLASADAQEYFAAGNYEFPVSSDVENAGPVADLGTFKEDEMNLSKLGENQAAAQAIYDRVGYK</sequence>
<dbReference type="Gene3D" id="3.40.190.10">
    <property type="entry name" value="Periplasmic binding protein-like II"/>
    <property type="match status" value="2"/>
</dbReference>
<dbReference type="EMBL" id="JAUSUL010000001">
    <property type="protein sequence ID" value="MDQ0313568.1"/>
    <property type="molecule type" value="Genomic_DNA"/>
</dbReference>
<feature type="binding site" evidence="3">
    <location>
        <position position="222"/>
    </location>
    <ligand>
        <name>Fe cation</name>
        <dbReference type="ChEBI" id="CHEBI:24875"/>
    </ligand>
</feature>
<feature type="binding site" evidence="3">
    <location>
        <position position="35"/>
    </location>
    <ligand>
        <name>Fe cation</name>
        <dbReference type="ChEBI" id="CHEBI:24875"/>
    </ligand>
</feature>
<keyword evidence="6" id="KW-1185">Reference proteome</keyword>
<evidence type="ECO:0000256" key="3">
    <source>
        <dbReference type="PIRSR" id="PIRSR002825-1"/>
    </source>
</evidence>
<keyword evidence="3" id="KW-0479">Metal-binding</keyword>
<dbReference type="PANTHER" id="PTHR30006:SF15">
    <property type="entry name" value="IRON-UTILIZATION PERIPLASMIC PROTEIN"/>
    <property type="match status" value="1"/>
</dbReference>
<protein>
    <submittedName>
        <fullName evidence="5">Iron(III) transport system substrate-binding protein</fullName>
    </submittedName>
</protein>
<dbReference type="GO" id="GO:0046872">
    <property type="term" value="F:metal ion binding"/>
    <property type="evidence" value="ECO:0007669"/>
    <property type="project" value="UniProtKB-KW"/>
</dbReference>
<feature type="signal peptide" evidence="4">
    <location>
        <begin position="1"/>
        <end position="23"/>
    </location>
</feature>
<dbReference type="AlphaFoldDB" id="A0AAE3VKF6"/>
<evidence type="ECO:0000313" key="5">
    <source>
        <dbReference type="EMBL" id="MDQ0313568.1"/>
    </source>
</evidence>
<dbReference type="SUPFAM" id="SSF53850">
    <property type="entry name" value="Periplasmic binding protein-like II"/>
    <property type="match status" value="1"/>
</dbReference>
<dbReference type="InterPro" id="IPR026045">
    <property type="entry name" value="Ferric-bd"/>
</dbReference>
<evidence type="ECO:0000256" key="1">
    <source>
        <dbReference type="ARBA" id="ARBA00008520"/>
    </source>
</evidence>
<comment type="similarity">
    <text evidence="1">Belongs to the bacterial solute-binding protein 1 family.</text>
</comment>
<dbReference type="GO" id="GO:0030288">
    <property type="term" value="C:outer membrane-bounded periplasmic space"/>
    <property type="evidence" value="ECO:0007669"/>
    <property type="project" value="TreeGrafter"/>
</dbReference>
<dbReference type="Proteomes" id="UP001229244">
    <property type="component" value="Unassembled WGS sequence"/>
</dbReference>
<gene>
    <name evidence="5" type="ORF">J2S73_000005</name>
</gene>
<feature type="binding site" evidence="3">
    <location>
        <position position="221"/>
    </location>
    <ligand>
        <name>Fe cation</name>
        <dbReference type="ChEBI" id="CHEBI:24875"/>
    </ligand>
</feature>
<proteinExistence type="inferred from homology"/>
<dbReference type="RefSeq" id="WP_306883371.1">
    <property type="nucleotide sequence ID" value="NZ_JAUSUL010000001.1"/>
</dbReference>
<comment type="caution">
    <text evidence="5">The sequence shown here is derived from an EMBL/GenBank/DDBJ whole genome shotgun (WGS) entry which is preliminary data.</text>
</comment>